<dbReference type="EC" id="2.7.1.-" evidence="1"/>
<organism evidence="1 2">
    <name type="scientific">Escherichia coli</name>
    <dbReference type="NCBI Taxonomy" id="562"/>
    <lineage>
        <taxon>Bacteria</taxon>
        <taxon>Pseudomonadati</taxon>
        <taxon>Pseudomonadota</taxon>
        <taxon>Gammaproteobacteria</taxon>
        <taxon>Enterobacterales</taxon>
        <taxon>Enterobacteriaceae</taxon>
        <taxon>Escherichia</taxon>
    </lineage>
</organism>
<evidence type="ECO:0000313" key="2">
    <source>
        <dbReference type="Proteomes" id="UP000250991"/>
    </source>
</evidence>
<proteinExistence type="predicted"/>
<name>A0A2X3J9M7_ECOLX</name>
<evidence type="ECO:0000313" key="1">
    <source>
        <dbReference type="EMBL" id="SQD01312.1"/>
    </source>
</evidence>
<dbReference type="GO" id="GO:0008982">
    <property type="term" value="F:protein-N(PI)-phosphohistidine-sugar phosphotransferase activity"/>
    <property type="evidence" value="ECO:0007669"/>
    <property type="project" value="InterPro"/>
</dbReference>
<reference evidence="1 2" key="1">
    <citation type="submission" date="2018-06" db="EMBL/GenBank/DDBJ databases">
        <authorList>
            <consortium name="Pathogen Informatics"/>
            <person name="Doyle S."/>
        </authorList>
    </citation>
    <scope>NUCLEOTIDE SEQUENCE [LARGE SCALE GENOMIC DNA]</scope>
    <source>
        <strain evidence="1 2">NCTC8009</strain>
    </source>
</reference>
<accession>A0A2X3J9M7</accession>
<dbReference type="SUPFAM" id="SSF52728">
    <property type="entry name" value="PTS IIb component"/>
    <property type="match status" value="1"/>
</dbReference>
<gene>
    <name evidence="1" type="primary">agaB_2</name>
    <name evidence="1" type="ORF">NCTC8009_01737</name>
</gene>
<dbReference type="EMBL" id="UARW01000010">
    <property type="protein sequence ID" value="SQD01312.1"/>
    <property type="molecule type" value="Genomic_DNA"/>
</dbReference>
<dbReference type="GO" id="GO:0005737">
    <property type="term" value="C:cytoplasm"/>
    <property type="evidence" value="ECO:0007669"/>
    <property type="project" value="InterPro"/>
</dbReference>
<dbReference type="GO" id="GO:0009401">
    <property type="term" value="P:phosphoenolpyruvate-dependent sugar phosphotransferase system"/>
    <property type="evidence" value="ECO:0007669"/>
    <property type="project" value="InterPro"/>
</dbReference>
<sequence>MSSPNILLTRIDNRLVHGQGWRDLDIHHRCESAGSRG</sequence>
<dbReference type="Gene3D" id="3.40.35.10">
    <property type="entry name" value="Phosphotransferase system, sorbose subfamily IIB component"/>
    <property type="match status" value="1"/>
</dbReference>
<keyword evidence="1" id="KW-0808">Transferase</keyword>
<dbReference type="Proteomes" id="UP000250991">
    <property type="component" value="Unassembled WGS sequence"/>
</dbReference>
<dbReference type="AlphaFoldDB" id="A0A2X3J9M7"/>
<protein>
    <submittedName>
        <fullName evidence="1">N-acetylgalactosamine-specific PTS system EIIB component 1</fullName>
        <ecNumber evidence="1">2.7.1.-</ecNumber>
    </submittedName>
</protein>
<dbReference type="InterPro" id="IPR036667">
    <property type="entry name" value="PTS_IIB_sorbose-sp_sf"/>
</dbReference>